<dbReference type="PROSITE" id="PS50928">
    <property type="entry name" value="ABC_TM1"/>
    <property type="match status" value="1"/>
</dbReference>
<dbReference type="GO" id="GO:0005886">
    <property type="term" value="C:plasma membrane"/>
    <property type="evidence" value="ECO:0007669"/>
    <property type="project" value="UniProtKB-SubCell"/>
</dbReference>
<evidence type="ECO:0000256" key="5">
    <source>
        <dbReference type="ARBA" id="ARBA00022692"/>
    </source>
</evidence>
<dbReference type="PANTHER" id="PTHR43848:SF2">
    <property type="entry name" value="PUTRESCINE TRANSPORT SYSTEM PERMEASE PROTEIN POTI"/>
    <property type="match status" value="1"/>
</dbReference>
<keyword evidence="5 8" id="KW-0812">Transmembrane</keyword>
<dbReference type="OrthoDB" id="9809681at2"/>
<name>A0A6N6JEP2_9RHOB</name>
<feature type="transmembrane region" description="Helical" evidence="8">
    <location>
        <begin position="124"/>
        <end position="143"/>
    </location>
</feature>
<keyword evidence="4" id="KW-1003">Cell membrane</keyword>
<evidence type="ECO:0000256" key="4">
    <source>
        <dbReference type="ARBA" id="ARBA00022475"/>
    </source>
</evidence>
<feature type="transmembrane region" description="Helical" evidence="8">
    <location>
        <begin position="253"/>
        <end position="275"/>
    </location>
</feature>
<dbReference type="GO" id="GO:0055085">
    <property type="term" value="P:transmembrane transport"/>
    <property type="evidence" value="ECO:0007669"/>
    <property type="project" value="InterPro"/>
</dbReference>
<dbReference type="Gene3D" id="1.10.3720.10">
    <property type="entry name" value="MetI-like"/>
    <property type="match status" value="1"/>
</dbReference>
<dbReference type="CDD" id="cd06261">
    <property type="entry name" value="TM_PBP2"/>
    <property type="match status" value="1"/>
</dbReference>
<accession>A0A6N6JEP2</accession>
<dbReference type="InterPro" id="IPR035906">
    <property type="entry name" value="MetI-like_sf"/>
</dbReference>
<evidence type="ECO:0000256" key="1">
    <source>
        <dbReference type="ARBA" id="ARBA00004651"/>
    </source>
</evidence>
<evidence type="ECO:0000313" key="10">
    <source>
        <dbReference type="EMBL" id="GFE63839.1"/>
    </source>
</evidence>
<dbReference type="PANTHER" id="PTHR43848">
    <property type="entry name" value="PUTRESCINE TRANSPORT SYSTEM PERMEASE PROTEIN POTI"/>
    <property type="match status" value="1"/>
</dbReference>
<feature type="transmembrane region" description="Helical" evidence="8">
    <location>
        <begin position="88"/>
        <end position="112"/>
    </location>
</feature>
<keyword evidence="3 8" id="KW-0813">Transport</keyword>
<dbReference type="AlphaFoldDB" id="A0A6N6JEP2"/>
<comment type="subcellular location">
    <subcellularLocation>
        <location evidence="1 8">Cell membrane</location>
        <topology evidence="1 8">Multi-pass membrane protein</topology>
    </subcellularLocation>
</comment>
<sequence>MTLLETTSAAVISTQSVSRKPRRWGTRLGWSVTIGAILAFLYVPIAVLVLFSFNTSRSLSWPMEGLTLDWYRKLAGNEQLIEAVGNSFYVATCSTILTLVIGVPAALALDRLSFSGKGAFRKLVLLPIALPGIITGISMLILFRMVGFTLSLETVIIGHATALLAVVVTQVYARLQRLPRSYEEASADLGASGLQTFFFVTLPNIRSAVIGAGLLSFTLSFDEIPVTFFLTGRDNTLPMYIWSTMRRGLTPEINAVGALIVAFSAVLIVLSVILMRDKPGAR</sequence>
<protein>
    <recommendedName>
        <fullName evidence="9">ABC transmembrane type-1 domain-containing protein</fullName>
    </recommendedName>
</protein>
<dbReference type="InterPro" id="IPR051789">
    <property type="entry name" value="Bact_Polyamine_Transport"/>
</dbReference>
<comment type="similarity">
    <text evidence="2">Belongs to the binding-protein-dependent transport system permease family. CysTW subfamily.</text>
</comment>
<evidence type="ECO:0000256" key="6">
    <source>
        <dbReference type="ARBA" id="ARBA00022989"/>
    </source>
</evidence>
<dbReference type="Pfam" id="PF00528">
    <property type="entry name" value="BPD_transp_1"/>
    <property type="match status" value="1"/>
</dbReference>
<evidence type="ECO:0000313" key="11">
    <source>
        <dbReference type="Proteomes" id="UP000436822"/>
    </source>
</evidence>
<evidence type="ECO:0000256" key="7">
    <source>
        <dbReference type="ARBA" id="ARBA00023136"/>
    </source>
</evidence>
<gene>
    <name evidence="10" type="ORF">KIN_09130</name>
</gene>
<evidence type="ECO:0000256" key="2">
    <source>
        <dbReference type="ARBA" id="ARBA00007069"/>
    </source>
</evidence>
<dbReference type="Proteomes" id="UP000436822">
    <property type="component" value="Unassembled WGS sequence"/>
</dbReference>
<evidence type="ECO:0000256" key="8">
    <source>
        <dbReference type="RuleBase" id="RU363032"/>
    </source>
</evidence>
<feature type="transmembrane region" description="Helical" evidence="8">
    <location>
        <begin position="155"/>
        <end position="175"/>
    </location>
</feature>
<proteinExistence type="inferred from homology"/>
<keyword evidence="6 8" id="KW-1133">Transmembrane helix</keyword>
<keyword evidence="11" id="KW-1185">Reference proteome</keyword>
<feature type="transmembrane region" description="Helical" evidence="8">
    <location>
        <begin position="28"/>
        <end position="53"/>
    </location>
</feature>
<keyword evidence="7 8" id="KW-0472">Membrane</keyword>
<evidence type="ECO:0000259" key="9">
    <source>
        <dbReference type="PROSITE" id="PS50928"/>
    </source>
</evidence>
<organism evidence="10 11">
    <name type="scientific">Litoreibacter roseus</name>
    <dbReference type="NCBI Taxonomy" id="2601869"/>
    <lineage>
        <taxon>Bacteria</taxon>
        <taxon>Pseudomonadati</taxon>
        <taxon>Pseudomonadota</taxon>
        <taxon>Alphaproteobacteria</taxon>
        <taxon>Rhodobacterales</taxon>
        <taxon>Roseobacteraceae</taxon>
        <taxon>Litoreibacter</taxon>
    </lineage>
</organism>
<feature type="domain" description="ABC transmembrane type-1" evidence="9">
    <location>
        <begin position="84"/>
        <end position="274"/>
    </location>
</feature>
<dbReference type="InterPro" id="IPR000515">
    <property type="entry name" value="MetI-like"/>
</dbReference>
<dbReference type="EMBL" id="BLJE01000001">
    <property type="protein sequence ID" value="GFE63839.1"/>
    <property type="molecule type" value="Genomic_DNA"/>
</dbReference>
<evidence type="ECO:0000256" key="3">
    <source>
        <dbReference type="ARBA" id="ARBA00022448"/>
    </source>
</evidence>
<comment type="caution">
    <text evidence="10">The sequence shown here is derived from an EMBL/GenBank/DDBJ whole genome shotgun (WGS) entry which is preliminary data.</text>
</comment>
<reference evidence="10 11" key="1">
    <citation type="submission" date="2019-12" db="EMBL/GenBank/DDBJ databases">
        <title>Litoreibacter badius sp. nov., a novel bacteriochlorophyll a-containing bacterium in the genus Litoreibacter.</title>
        <authorList>
            <person name="Kanamuro M."/>
            <person name="Takabe Y."/>
            <person name="Mori K."/>
            <person name="Takaichi S."/>
            <person name="Hanada S."/>
        </authorList>
    </citation>
    <scope>NUCLEOTIDE SEQUENCE [LARGE SCALE GENOMIC DNA]</scope>
    <source>
        <strain evidence="10 11">K6</strain>
    </source>
</reference>
<dbReference type="SUPFAM" id="SSF161098">
    <property type="entry name" value="MetI-like"/>
    <property type="match status" value="1"/>
</dbReference>